<evidence type="ECO:0000313" key="1">
    <source>
        <dbReference type="EMBL" id="KMQ85898.1"/>
    </source>
</evidence>
<dbReference type="PaxDb" id="67767-A0A0J7K5X3"/>
<comment type="caution">
    <text evidence="1">The sequence shown here is derived from an EMBL/GenBank/DDBJ whole genome shotgun (WGS) entry which is preliminary data.</text>
</comment>
<dbReference type="Proteomes" id="UP000036403">
    <property type="component" value="Unassembled WGS sequence"/>
</dbReference>
<gene>
    <name evidence="1" type="ORF">RF55_15291</name>
</gene>
<proteinExistence type="predicted"/>
<sequence>MLSSKDAKEKKTVEDALQKHYEAFNSMTTAFNSMTTAYIQVLALMHTMSSIKDMMHEEMGKACSNFLKSTSIRDRSTELNEMNRASYANTSSKNITDKVRVPRGPALKIPKTDTKDAVLKAIDPGKVGLKVSRLSKIRNNSIRIEACEVDLGKLKTSPGLRKAGLESACEAEWKEPRRASRWFTDIHFIQASSTQVMYWKSVQKRVRSLY</sequence>
<reference evidence="1 2" key="1">
    <citation type="submission" date="2015-04" db="EMBL/GenBank/DDBJ databases">
        <title>Lasius niger genome sequencing.</title>
        <authorList>
            <person name="Konorov E.A."/>
            <person name="Nikitin M.A."/>
            <person name="Kirill M.V."/>
            <person name="Chang P."/>
        </authorList>
    </citation>
    <scope>NUCLEOTIDE SEQUENCE [LARGE SCALE GENOMIC DNA]</scope>
    <source>
        <tissue evidence="1">Whole</tissue>
    </source>
</reference>
<dbReference type="AlphaFoldDB" id="A0A0J7K5X3"/>
<name>A0A0J7K5X3_LASNI</name>
<keyword evidence="2" id="KW-1185">Reference proteome</keyword>
<protein>
    <submittedName>
        <fullName evidence="1">N-acetylmuramoyl-l-alanine amidase</fullName>
    </submittedName>
</protein>
<accession>A0A0J7K5X3</accession>
<dbReference type="EMBL" id="LBMM01012959">
    <property type="protein sequence ID" value="KMQ85898.1"/>
    <property type="molecule type" value="Genomic_DNA"/>
</dbReference>
<dbReference type="OrthoDB" id="7699172at2759"/>
<evidence type="ECO:0000313" key="2">
    <source>
        <dbReference type="Proteomes" id="UP000036403"/>
    </source>
</evidence>
<organism evidence="1 2">
    <name type="scientific">Lasius niger</name>
    <name type="common">Black garden ant</name>
    <dbReference type="NCBI Taxonomy" id="67767"/>
    <lineage>
        <taxon>Eukaryota</taxon>
        <taxon>Metazoa</taxon>
        <taxon>Ecdysozoa</taxon>
        <taxon>Arthropoda</taxon>
        <taxon>Hexapoda</taxon>
        <taxon>Insecta</taxon>
        <taxon>Pterygota</taxon>
        <taxon>Neoptera</taxon>
        <taxon>Endopterygota</taxon>
        <taxon>Hymenoptera</taxon>
        <taxon>Apocrita</taxon>
        <taxon>Aculeata</taxon>
        <taxon>Formicoidea</taxon>
        <taxon>Formicidae</taxon>
        <taxon>Formicinae</taxon>
        <taxon>Lasius</taxon>
        <taxon>Lasius</taxon>
    </lineage>
</organism>